<dbReference type="InterPro" id="IPR059000">
    <property type="entry name" value="ATPase_P-type_domA"/>
</dbReference>
<evidence type="ECO:0000256" key="5">
    <source>
        <dbReference type="ARBA" id="ARBA00022539"/>
    </source>
</evidence>
<dbReference type="InterPro" id="IPR023298">
    <property type="entry name" value="ATPase_P-typ_TM_dom_sf"/>
</dbReference>
<evidence type="ECO:0000256" key="17">
    <source>
        <dbReference type="RuleBase" id="RU362081"/>
    </source>
</evidence>
<keyword evidence="8 17" id="KW-0479">Metal-binding</keyword>
<protein>
    <recommendedName>
        <fullName evidence="15">Cd(2+)-exporting ATPase</fullName>
        <ecNumber evidence="15">7.2.2.21</ecNumber>
    </recommendedName>
</protein>
<dbReference type="Pfam" id="PF00403">
    <property type="entry name" value="HMA"/>
    <property type="match status" value="2"/>
</dbReference>
<dbReference type="Pfam" id="PF00702">
    <property type="entry name" value="Hydrolase"/>
    <property type="match status" value="1"/>
</dbReference>
<feature type="transmembrane region" description="Helical" evidence="17">
    <location>
        <begin position="452"/>
        <end position="474"/>
    </location>
</feature>
<evidence type="ECO:0000313" key="20">
    <source>
        <dbReference type="Proteomes" id="UP000240400"/>
    </source>
</evidence>
<dbReference type="GO" id="GO:0046872">
    <property type="term" value="F:metal ion binding"/>
    <property type="evidence" value="ECO:0007669"/>
    <property type="project" value="UniProtKB-KW"/>
</dbReference>
<evidence type="ECO:0000256" key="8">
    <source>
        <dbReference type="ARBA" id="ARBA00022723"/>
    </source>
</evidence>
<dbReference type="InterPro" id="IPR018303">
    <property type="entry name" value="ATPase_P-typ_P_site"/>
</dbReference>
<dbReference type="PRINTS" id="PR00941">
    <property type="entry name" value="CDATPASE"/>
</dbReference>
<dbReference type="PRINTS" id="PR00119">
    <property type="entry name" value="CATATPASE"/>
</dbReference>
<reference evidence="19 20" key="1">
    <citation type="journal article" date="2016" name="Front. Microbiol.">
        <title>Comprehensive Phylogenetic Analysis of Bovine Non-aureus Staphylococci Species Based on Whole-Genome Sequencing.</title>
        <authorList>
            <person name="Naushad S."/>
            <person name="Barkema H.W."/>
            <person name="Luby C."/>
            <person name="Condas L.A."/>
            <person name="Nobrega D.B."/>
            <person name="Carson D.A."/>
            <person name="De Buck J."/>
        </authorList>
    </citation>
    <scope>NUCLEOTIDE SEQUENCE [LARGE SCALE GENOMIC DNA]</scope>
    <source>
        <strain evidence="19 20">SNUC 4337</strain>
    </source>
</reference>
<dbReference type="PANTHER" id="PTHR48085:SF5">
    <property type="entry name" value="CADMIUM_ZINC-TRANSPORTING ATPASE HMA4-RELATED"/>
    <property type="match status" value="1"/>
</dbReference>
<keyword evidence="7 17" id="KW-0812">Transmembrane</keyword>
<evidence type="ECO:0000256" key="10">
    <source>
        <dbReference type="ARBA" id="ARBA00022840"/>
    </source>
</evidence>
<feature type="transmembrane region" description="Helical" evidence="17">
    <location>
        <begin position="792"/>
        <end position="808"/>
    </location>
</feature>
<evidence type="ECO:0000256" key="12">
    <source>
        <dbReference type="ARBA" id="ARBA00022989"/>
    </source>
</evidence>
<evidence type="ECO:0000256" key="1">
    <source>
        <dbReference type="ARBA" id="ARBA00004651"/>
    </source>
</evidence>
<dbReference type="OrthoDB" id="9813266at2"/>
<evidence type="ECO:0000256" key="11">
    <source>
        <dbReference type="ARBA" id="ARBA00022967"/>
    </source>
</evidence>
<evidence type="ECO:0000256" key="7">
    <source>
        <dbReference type="ARBA" id="ARBA00022692"/>
    </source>
</evidence>
<dbReference type="InterPro" id="IPR001757">
    <property type="entry name" value="P_typ_ATPase"/>
</dbReference>
<keyword evidence="4 17" id="KW-1003">Cell membrane</keyword>
<dbReference type="SUPFAM" id="SSF56784">
    <property type="entry name" value="HAD-like"/>
    <property type="match status" value="1"/>
</dbReference>
<dbReference type="Gene3D" id="2.70.150.10">
    <property type="entry name" value="Calcium-transporting ATPase, cytoplasmic transduction domain A"/>
    <property type="match status" value="1"/>
</dbReference>
<comment type="catalytic activity">
    <reaction evidence="16">
        <text>Cd(2+)(in) + ATP + H2O = Cd(2+)(out) + ADP + phosphate + H(+)</text>
        <dbReference type="Rhea" id="RHEA:12132"/>
        <dbReference type="ChEBI" id="CHEBI:15377"/>
        <dbReference type="ChEBI" id="CHEBI:15378"/>
        <dbReference type="ChEBI" id="CHEBI:30616"/>
        <dbReference type="ChEBI" id="CHEBI:43474"/>
        <dbReference type="ChEBI" id="CHEBI:48775"/>
        <dbReference type="ChEBI" id="CHEBI:456216"/>
        <dbReference type="EC" id="7.2.2.21"/>
    </reaction>
</comment>
<evidence type="ECO:0000256" key="6">
    <source>
        <dbReference type="ARBA" id="ARBA00022553"/>
    </source>
</evidence>
<dbReference type="CDD" id="cd00371">
    <property type="entry name" value="HMA"/>
    <property type="match status" value="2"/>
</dbReference>
<dbReference type="SUPFAM" id="SSF81665">
    <property type="entry name" value="Calcium ATPase, transmembrane domain M"/>
    <property type="match status" value="1"/>
</dbReference>
<dbReference type="GO" id="GO:0016887">
    <property type="term" value="F:ATP hydrolysis activity"/>
    <property type="evidence" value="ECO:0007669"/>
    <property type="project" value="InterPro"/>
</dbReference>
<evidence type="ECO:0000259" key="18">
    <source>
        <dbReference type="PROSITE" id="PS50846"/>
    </source>
</evidence>
<dbReference type="EMBL" id="PZHR01000001">
    <property type="protein sequence ID" value="PTK61049.1"/>
    <property type="molecule type" value="Genomic_DNA"/>
</dbReference>
<accession>A0A2T4SEM4</accession>
<dbReference type="InterPro" id="IPR051014">
    <property type="entry name" value="Cation_Transport_ATPase_IB"/>
</dbReference>
<proteinExistence type="inferred from homology"/>
<dbReference type="SUPFAM" id="SSF81653">
    <property type="entry name" value="Calcium ATPase, transduction domain A"/>
    <property type="match status" value="1"/>
</dbReference>
<comment type="subcellular location">
    <subcellularLocation>
        <location evidence="1">Cell membrane</location>
        <topology evidence="1">Multi-pass membrane protein</topology>
    </subcellularLocation>
</comment>
<dbReference type="GO" id="GO:0008551">
    <property type="term" value="F:P-type cadmium transporter activity"/>
    <property type="evidence" value="ECO:0007669"/>
    <property type="project" value="UniProtKB-EC"/>
</dbReference>
<dbReference type="InterPro" id="IPR017969">
    <property type="entry name" value="Heavy-metal-associated_CS"/>
</dbReference>
<gene>
    <name evidence="19" type="ORF">BUZ61_00520</name>
</gene>
<dbReference type="Gene3D" id="3.40.1110.10">
    <property type="entry name" value="Calcium-transporting ATPase, cytoplasmic domain N"/>
    <property type="match status" value="1"/>
</dbReference>
<dbReference type="RefSeq" id="WP_107643847.1">
    <property type="nucleotide sequence ID" value="NZ_PZHR01000001.1"/>
</dbReference>
<evidence type="ECO:0000256" key="2">
    <source>
        <dbReference type="ARBA" id="ARBA00006024"/>
    </source>
</evidence>
<dbReference type="InterPro" id="IPR044492">
    <property type="entry name" value="P_typ_ATPase_HD_dom"/>
</dbReference>
<sequence length="844" mass="91909">MSTNCCCNNKTESSACCTNNTVNENKRYDNEPKIANQNDKCCTNNSKSIDSIHNISNNANNNFSEKDDSVSTSFLNYSFKVTGMDCSACAITIEKALSPLDDISNPKVNFSTSKLTVDLKSHNNINQVAHTLNKLGYGIEENDSNQNYTTFLIEGMDCGSCAKSIEKHLNTLSYVNDAQVSFSTGKMQVDFEGNQTKNIENEVSKIDYSAISQSSNKNNNTKWYLFSKPIISILFLTLGIGSSTISFPIWMTNLMYIITIIISGIRPLKSAYYAIKSKSLDMNVLMSVAVIGAVLIGEFFEGAIVVLLFTIGTLLQTISIDKTRNSIQSLMDLTPAEAHIITETGIISKNLKDIRVGEVLLVKPGDRIPLDGTIIEGSSSLNQAPITGESIPVDKTVNEETYAGSINENGTLKIRVSKLVEDTTLSKIIHMVEEAQENKAPTQAFIDRFSEIYTPIVFVLALLVMVMPPIFSLGTWGNWFYKGLELLVIACPCALVISTPVAIVTAIGSAAKKGVLIKGGNHLEVLGTLSALAFDKTGTLTEGRPKISAIKAIESDEESLLNIAVSLESFSTHPISNAIVDYVSQFNSITYEVTDFENIVGRGIKGKIDENDICAGNIKLIESINENIESYKDEIFSYEQQGYTIIIIASANKIYGFITVEDPLRSDINQILQQLNGTNIKNTVMLTGDNKGTAHKIAQLSGIKEVYADLMPEDKLSAIKDLQNKGYRVGMVGDGINDAPALAQSEVGIAMGGIGSDTAMETADVVLMSDDINQLIDTISISKKSKNIIKQNIYFSIIIKLIAFILVFPGLLTLWLAVLSDTGAAILVILNSLRLLKAKKNALL</sequence>
<comment type="caution">
    <text evidence="19">The sequence shown here is derived from an EMBL/GenBank/DDBJ whole genome shotgun (WGS) entry which is preliminary data.</text>
</comment>
<dbReference type="AlphaFoldDB" id="A0A2T4SEM4"/>
<dbReference type="InterPro" id="IPR036163">
    <property type="entry name" value="HMA_dom_sf"/>
</dbReference>
<dbReference type="NCBIfam" id="TIGR01525">
    <property type="entry name" value="ATPase-IB_hvy"/>
    <property type="match status" value="1"/>
</dbReference>
<dbReference type="InterPro" id="IPR036412">
    <property type="entry name" value="HAD-like_sf"/>
</dbReference>
<evidence type="ECO:0000256" key="15">
    <source>
        <dbReference type="ARBA" id="ARBA00039103"/>
    </source>
</evidence>
<dbReference type="PROSITE" id="PS00154">
    <property type="entry name" value="ATPASE_E1_E2"/>
    <property type="match status" value="1"/>
</dbReference>
<dbReference type="PROSITE" id="PS50846">
    <property type="entry name" value="HMA_2"/>
    <property type="match status" value="2"/>
</dbReference>
<dbReference type="GO" id="GO:0005524">
    <property type="term" value="F:ATP binding"/>
    <property type="evidence" value="ECO:0007669"/>
    <property type="project" value="UniProtKB-UniRule"/>
</dbReference>
<dbReference type="InterPro" id="IPR027256">
    <property type="entry name" value="P-typ_ATPase_IB"/>
</dbReference>
<dbReference type="SUPFAM" id="SSF55008">
    <property type="entry name" value="HMA, heavy metal-associated domain"/>
    <property type="match status" value="2"/>
</dbReference>
<comment type="similarity">
    <text evidence="2 17">Belongs to the cation transport ATPase (P-type) (TC 3.A.3) family. Type IB subfamily.</text>
</comment>
<evidence type="ECO:0000256" key="9">
    <source>
        <dbReference type="ARBA" id="ARBA00022741"/>
    </source>
</evidence>
<dbReference type="Proteomes" id="UP000240400">
    <property type="component" value="Unassembled WGS sequence"/>
</dbReference>
<name>A0A2T4SEM4_9STAP</name>
<dbReference type="FunFam" id="2.70.150.10:FF:000002">
    <property type="entry name" value="Copper-transporting ATPase 1, putative"/>
    <property type="match status" value="1"/>
</dbReference>
<keyword evidence="10 17" id="KW-0067">ATP-binding</keyword>
<dbReference type="GO" id="GO:0005886">
    <property type="term" value="C:plasma membrane"/>
    <property type="evidence" value="ECO:0007669"/>
    <property type="project" value="UniProtKB-SubCell"/>
</dbReference>
<dbReference type="Gene3D" id="3.30.70.100">
    <property type="match status" value="2"/>
</dbReference>
<dbReference type="InterPro" id="IPR006121">
    <property type="entry name" value="HMA_dom"/>
</dbReference>
<feature type="transmembrane region" description="Helical" evidence="17">
    <location>
        <begin position="486"/>
        <end position="508"/>
    </location>
</feature>
<feature type="domain" description="HMA" evidence="18">
    <location>
        <begin position="75"/>
        <end position="140"/>
    </location>
</feature>
<dbReference type="NCBIfam" id="TIGR01494">
    <property type="entry name" value="ATPase_P-type"/>
    <property type="match status" value="1"/>
</dbReference>
<keyword evidence="11" id="KW-1278">Translocase</keyword>
<evidence type="ECO:0000256" key="3">
    <source>
        <dbReference type="ARBA" id="ARBA00022448"/>
    </source>
</evidence>
<keyword evidence="5" id="KW-0104">Cadmium</keyword>
<feature type="transmembrane region" description="Helical" evidence="17">
    <location>
        <begin position="223"/>
        <end position="241"/>
    </location>
</feature>
<feature type="domain" description="HMA" evidence="18">
    <location>
        <begin position="147"/>
        <end position="211"/>
    </location>
</feature>
<dbReference type="NCBIfam" id="TIGR01511">
    <property type="entry name" value="ATPase-IB1_Cu"/>
    <property type="match status" value="1"/>
</dbReference>
<dbReference type="PROSITE" id="PS01047">
    <property type="entry name" value="HMA_1"/>
    <property type="match status" value="2"/>
</dbReference>
<keyword evidence="14 17" id="KW-0472">Membrane</keyword>
<evidence type="ECO:0000256" key="4">
    <source>
        <dbReference type="ARBA" id="ARBA00022475"/>
    </source>
</evidence>
<dbReference type="NCBIfam" id="TIGR01512">
    <property type="entry name" value="ATPase-IB2_Cd"/>
    <property type="match status" value="1"/>
</dbReference>
<keyword evidence="6" id="KW-0597">Phosphoprotein</keyword>
<evidence type="ECO:0000256" key="13">
    <source>
        <dbReference type="ARBA" id="ARBA00023065"/>
    </source>
</evidence>
<dbReference type="InterPro" id="IPR008250">
    <property type="entry name" value="ATPase_P-typ_transduc_dom_A_sf"/>
</dbReference>
<dbReference type="SFLD" id="SFLDF00027">
    <property type="entry name" value="p-type_atpase"/>
    <property type="match status" value="1"/>
</dbReference>
<keyword evidence="12 17" id="KW-1133">Transmembrane helix</keyword>
<dbReference type="InterPro" id="IPR023299">
    <property type="entry name" value="ATPase_P-typ_cyto_dom_N"/>
</dbReference>
<dbReference type="Pfam" id="PF00122">
    <property type="entry name" value="E1-E2_ATPase"/>
    <property type="match status" value="1"/>
</dbReference>
<dbReference type="Gene3D" id="3.40.50.1000">
    <property type="entry name" value="HAD superfamily/HAD-like"/>
    <property type="match status" value="1"/>
</dbReference>
<dbReference type="EC" id="7.2.2.21" evidence="15"/>
<keyword evidence="9 17" id="KW-0547">Nucleotide-binding</keyword>
<evidence type="ECO:0000256" key="14">
    <source>
        <dbReference type="ARBA" id="ARBA00023136"/>
    </source>
</evidence>
<dbReference type="SFLD" id="SFLDG00002">
    <property type="entry name" value="C1.7:_P-type_atpase_like"/>
    <property type="match status" value="1"/>
</dbReference>
<keyword evidence="3" id="KW-0813">Transport</keyword>
<evidence type="ECO:0000313" key="19">
    <source>
        <dbReference type="EMBL" id="PTK61049.1"/>
    </source>
</evidence>
<dbReference type="PANTHER" id="PTHR48085">
    <property type="entry name" value="CADMIUM/ZINC-TRANSPORTING ATPASE HMA2-RELATED"/>
    <property type="match status" value="1"/>
</dbReference>
<organism evidence="19 20">
    <name type="scientific">Staphylococcus nepalensis</name>
    <dbReference type="NCBI Taxonomy" id="214473"/>
    <lineage>
        <taxon>Bacteria</taxon>
        <taxon>Bacillati</taxon>
        <taxon>Bacillota</taxon>
        <taxon>Bacilli</taxon>
        <taxon>Bacillales</taxon>
        <taxon>Staphylococcaceae</taxon>
        <taxon>Staphylococcus</taxon>
    </lineage>
</organism>
<keyword evidence="13" id="KW-0406">Ion transport</keyword>
<dbReference type="InterPro" id="IPR023214">
    <property type="entry name" value="HAD_sf"/>
</dbReference>
<dbReference type="SFLD" id="SFLDS00003">
    <property type="entry name" value="Haloacid_Dehalogenase"/>
    <property type="match status" value="1"/>
</dbReference>
<evidence type="ECO:0000256" key="16">
    <source>
        <dbReference type="ARBA" id="ARBA00049338"/>
    </source>
</evidence>